<proteinExistence type="predicted"/>
<feature type="compositionally biased region" description="Basic residues" evidence="1">
    <location>
        <begin position="143"/>
        <end position="152"/>
    </location>
</feature>
<evidence type="ECO:0000256" key="1">
    <source>
        <dbReference type="SAM" id="MobiDB-lite"/>
    </source>
</evidence>
<sequence length="152" mass="16795">MSPHFKMDTGGEASTSASRTALSHFRATSIDTKPRVTGLEFSGSPTFPPLLSSEASDLALQKDRTIAVLGKRANRQRIGAIEAVLWLAGIGRAIDLFSKLRLFLAFLHDDDYKNDGSPAKPRTNRNLGPPLVSQDLSDIEDRKRHHFEPKKK</sequence>
<dbReference type="AlphaFoldDB" id="D6RLV0"/>
<gene>
    <name evidence="2" type="ORF">CC1G_14490</name>
</gene>
<dbReference type="KEGG" id="cci:CC1G_14490"/>
<keyword evidence="3" id="KW-1185">Reference proteome</keyword>
<protein>
    <submittedName>
        <fullName evidence="2">Uncharacterized protein</fullName>
    </submittedName>
</protein>
<dbReference type="HOGENOM" id="CLU_1722278_0_0_1"/>
<dbReference type="GeneID" id="9378862"/>
<evidence type="ECO:0000313" key="2">
    <source>
        <dbReference type="EMBL" id="EFI27998.1"/>
    </source>
</evidence>
<dbReference type="VEuPathDB" id="FungiDB:CC1G_14490"/>
<dbReference type="RefSeq" id="XP_002911492.1">
    <property type="nucleotide sequence ID" value="XM_002911446.1"/>
</dbReference>
<dbReference type="InParanoid" id="D6RLV0"/>
<reference evidence="2 3" key="1">
    <citation type="journal article" date="2010" name="Proc. Natl. Acad. Sci. U.S.A.">
        <title>Insights into evolution of multicellular fungi from the assembled chromosomes of the mushroom Coprinopsis cinerea (Coprinus cinereus).</title>
        <authorList>
            <person name="Stajich J.E."/>
            <person name="Wilke S.K."/>
            <person name="Ahren D."/>
            <person name="Au C.H."/>
            <person name="Birren B.W."/>
            <person name="Borodovsky M."/>
            <person name="Burns C."/>
            <person name="Canback B."/>
            <person name="Casselton L.A."/>
            <person name="Cheng C.K."/>
            <person name="Deng J."/>
            <person name="Dietrich F.S."/>
            <person name="Fargo D.C."/>
            <person name="Farman M.L."/>
            <person name="Gathman A.C."/>
            <person name="Goldberg J."/>
            <person name="Guigo R."/>
            <person name="Hoegger P.J."/>
            <person name="Hooker J.B."/>
            <person name="Huggins A."/>
            <person name="James T.Y."/>
            <person name="Kamada T."/>
            <person name="Kilaru S."/>
            <person name="Kodira C."/>
            <person name="Kues U."/>
            <person name="Kupfer D."/>
            <person name="Kwan H.S."/>
            <person name="Lomsadze A."/>
            <person name="Li W."/>
            <person name="Lilly W.W."/>
            <person name="Ma L.J."/>
            <person name="Mackey A.J."/>
            <person name="Manning G."/>
            <person name="Martin F."/>
            <person name="Muraguchi H."/>
            <person name="Natvig D.O."/>
            <person name="Palmerini H."/>
            <person name="Ramesh M.A."/>
            <person name="Rehmeyer C.J."/>
            <person name="Roe B.A."/>
            <person name="Shenoy N."/>
            <person name="Stanke M."/>
            <person name="Ter-Hovhannisyan V."/>
            <person name="Tunlid A."/>
            <person name="Velagapudi R."/>
            <person name="Vision T.J."/>
            <person name="Zeng Q."/>
            <person name="Zolan M.E."/>
            <person name="Pukkila P.J."/>
        </authorList>
    </citation>
    <scope>NUCLEOTIDE SEQUENCE [LARGE SCALE GENOMIC DNA]</scope>
    <source>
        <strain evidence="3">Okayama-7 / 130 / ATCC MYA-4618 / FGSC 9003</strain>
    </source>
</reference>
<dbReference type="EMBL" id="AACS02000004">
    <property type="protein sequence ID" value="EFI27998.1"/>
    <property type="molecule type" value="Genomic_DNA"/>
</dbReference>
<dbReference type="Proteomes" id="UP000001861">
    <property type="component" value="Unassembled WGS sequence"/>
</dbReference>
<accession>D6RLV0</accession>
<evidence type="ECO:0000313" key="3">
    <source>
        <dbReference type="Proteomes" id="UP000001861"/>
    </source>
</evidence>
<comment type="caution">
    <text evidence="2">The sequence shown here is derived from an EMBL/GenBank/DDBJ whole genome shotgun (WGS) entry which is preliminary data.</text>
</comment>
<feature type="region of interest" description="Disordered" evidence="1">
    <location>
        <begin position="114"/>
        <end position="152"/>
    </location>
</feature>
<organism evidence="2 3">
    <name type="scientific">Coprinopsis cinerea (strain Okayama-7 / 130 / ATCC MYA-4618 / FGSC 9003)</name>
    <name type="common">Inky cap fungus</name>
    <name type="synonym">Hormographiella aspergillata</name>
    <dbReference type="NCBI Taxonomy" id="240176"/>
    <lineage>
        <taxon>Eukaryota</taxon>
        <taxon>Fungi</taxon>
        <taxon>Dikarya</taxon>
        <taxon>Basidiomycota</taxon>
        <taxon>Agaricomycotina</taxon>
        <taxon>Agaricomycetes</taxon>
        <taxon>Agaricomycetidae</taxon>
        <taxon>Agaricales</taxon>
        <taxon>Agaricineae</taxon>
        <taxon>Psathyrellaceae</taxon>
        <taxon>Coprinopsis</taxon>
    </lineage>
</organism>
<name>D6RLV0_COPC7</name>